<protein>
    <submittedName>
        <fullName evidence="3">Uncharacterized protein</fullName>
    </submittedName>
</protein>
<sequence>MKLAALCLLSAVYAAASNLAADLQPAATVPSLSDEAAPEPTVLSAEDNAILDARQAPANPTAVQAESAPPTITTDWRPTVLPNKQTTWYPDIYTQTFPKIPGQLPSPGVGSIGYGTLSKKNGKRTAEPEAAGAGAEVTGIAGRYRV</sequence>
<reference evidence="3 4" key="1">
    <citation type="journal article" date="2020" name="Microbiol. Resour. Announc.">
        <title>Draft Genome Sequence of a Cladosporium Species Isolated from the Mesophotic Ascidian Didemnum maculosum.</title>
        <authorList>
            <person name="Gioti A."/>
            <person name="Siaperas R."/>
            <person name="Nikolaivits E."/>
            <person name="Le Goff G."/>
            <person name="Ouazzani J."/>
            <person name="Kotoulas G."/>
            <person name="Topakas E."/>
        </authorList>
    </citation>
    <scope>NUCLEOTIDE SEQUENCE [LARGE SCALE GENOMIC DNA]</scope>
    <source>
        <strain evidence="3 4">TM138-S3</strain>
    </source>
</reference>
<evidence type="ECO:0000313" key="3">
    <source>
        <dbReference type="EMBL" id="KAL1590004.1"/>
    </source>
</evidence>
<dbReference type="Proteomes" id="UP000803884">
    <property type="component" value="Unassembled WGS sequence"/>
</dbReference>
<gene>
    <name evidence="3" type="ORF">WHR41_01353</name>
</gene>
<feature type="chain" id="PRO_5044326673" evidence="2">
    <location>
        <begin position="17"/>
        <end position="146"/>
    </location>
</feature>
<dbReference type="GeneID" id="96002797"/>
<organism evidence="3 4">
    <name type="scientific">Cladosporium halotolerans</name>
    <dbReference type="NCBI Taxonomy" id="1052096"/>
    <lineage>
        <taxon>Eukaryota</taxon>
        <taxon>Fungi</taxon>
        <taxon>Dikarya</taxon>
        <taxon>Ascomycota</taxon>
        <taxon>Pezizomycotina</taxon>
        <taxon>Dothideomycetes</taxon>
        <taxon>Dothideomycetidae</taxon>
        <taxon>Cladosporiales</taxon>
        <taxon>Cladosporiaceae</taxon>
        <taxon>Cladosporium</taxon>
    </lineage>
</organism>
<dbReference type="AlphaFoldDB" id="A0AB34KY94"/>
<keyword evidence="2" id="KW-0732">Signal</keyword>
<feature type="signal peptide" evidence="2">
    <location>
        <begin position="1"/>
        <end position="16"/>
    </location>
</feature>
<evidence type="ECO:0000313" key="4">
    <source>
        <dbReference type="Proteomes" id="UP000803884"/>
    </source>
</evidence>
<dbReference type="EMBL" id="JAAQHG020000003">
    <property type="protein sequence ID" value="KAL1590004.1"/>
    <property type="molecule type" value="Genomic_DNA"/>
</dbReference>
<comment type="caution">
    <text evidence="3">The sequence shown here is derived from an EMBL/GenBank/DDBJ whole genome shotgun (WGS) entry which is preliminary data.</text>
</comment>
<accession>A0AB34KY94</accession>
<dbReference type="RefSeq" id="XP_069233109.1">
    <property type="nucleotide sequence ID" value="XM_069369959.1"/>
</dbReference>
<proteinExistence type="predicted"/>
<feature type="region of interest" description="Disordered" evidence="1">
    <location>
        <begin position="57"/>
        <end position="78"/>
    </location>
</feature>
<evidence type="ECO:0000256" key="2">
    <source>
        <dbReference type="SAM" id="SignalP"/>
    </source>
</evidence>
<evidence type="ECO:0000256" key="1">
    <source>
        <dbReference type="SAM" id="MobiDB-lite"/>
    </source>
</evidence>
<name>A0AB34KY94_9PEZI</name>
<keyword evidence="4" id="KW-1185">Reference proteome</keyword>